<dbReference type="EMBL" id="CP001431">
    <property type="protein sequence ID" value="ACT69056.1"/>
    <property type="molecule type" value="Genomic_DNA"/>
</dbReference>
<keyword evidence="2" id="KW-1185">Reference proteome</keyword>
<dbReference type="AlphaFoldDB" id="C6V3V1"/>
<sequence length="38" mass="4586">MFKAYPVFLLAESLVLRVARFRRVVEYMVCCAMFKFSY</sequence>
<dbReference type="HOGENOM" id="CLU_3330620_0_0_5"/>
<evidence type="ECO:0000313" key="1">
    <source>
        <dbReference type="EMBL" id="ACT69056.1"/>
    </source>
</evidence>
<gene>
    <name evidence="1" type="ordered locus">NRI_0069</name>
</gene>
<dbReference type="KEGG" id="nri:NRI_0069"/>
<dbReference type="STRING" id="434131.NRI_0069"/>
<protein>
    <submittedName>
        <fullName evidence="1">Uncharacterized protein</fullName>
    </submittedName>
</protein>
<evidence type="ECO:0000313" key="2">
    <source>
        <dbReference type="Proteomes" id="UP000001627"/>
    </source>
</evidence>
<organism evidence="1 2">
    <name type="scientific">Neorickettsia risticii (strain Illinois)</name>
    <dbReference type="NCBI Taxonomy" id="434131"/>
    <lineage>
        <taxon>Bacteria</taxon>
        <taxon>Pseudomonadati</taxon>
        <taxon>Pseudomonadota</taxon>
        <taxon>Alphaproteobacteria</taxon>
        <taxon>Rickettsiales</taxon>
        <taxon>Anaplasmataceae</taxon>
        <taxon>Neorickettsia</taxon>
    </lineage>
</organism>
<dbReference type="Proteomes" id="UP000001627">
    <property type="component" value="Chromosome"/>
</dbReference>
<accession>C6V3V1</accession>
<reference evidence="1 2" key="1">
    <citation type="journal article" date="2009" name="Nucleic Acids Res.">
        <title>Analysis of complete genome sequence of Neorickettsia risticii: causative agent of Potomac horse fever.</title>
        <authorList>
            <person name="Lin M."/>
            <person name="Zhang C."/>
            <person name="Gibson K."/>
            <person name="Rikihisa Y."/>
        </authorList>
    </citation>
    <scope>NUCLEOTIDE SEQUENCE [LARGE SCALE GENOMIC DNA]</scope>
    <source>
        <strain evidence="1 2">Illinois</strain>
    </source>
</reference>
<proteinExistence type="predicted"/>
<name>C6V3V1_NEORI</name>